<gene>
    <name evidence="2" type="ORF">J2Z76_001266</name>
</gene>
<keyword evidence="1" id="KW-0812">Transmembrane</keyword>
<evidence type="ECO:0000313" key="2">
    <source>
        <dbReference type="EMBL" id="MBP1925407.1"/>
    </source>
</evidence>
<keyword evidence="1" id="KW-1133">Transmembrane helix</keyword>
<dbReference type="Proteomes" id="UP001519342">
    <property type="component" value="Unassembled WGS sequence"/>
</dbReference>
<sequence>MKIYTIIIIITSIIFFIYLNIWFFCKINFTKGFINIYIIVKLFKHKFKINKKIYYINVAKILLDIKEDKTKEKNMIKFKHLYKYRRYLKIFIIKNISFFPENFENDFSIALEFYIVNILLKKSFLNG</sequence>
<comment type="caution">
    <text evidence="2">The sequence shown here is derived from an EMBL/GenBank/DDBJ whole genome shotgun (WGS) entry which is preliminary data.</text>
</comment>
<keyword evidence="1" id="KW-0472">Membrane</keyword>
<evidence type="ECO:0000256" key="1">
    <source>
        <dbReference type="SAM" id="Phobius"/>
    </source>
</evidence>
<accession>A0ABS4GCZ8</accession>
<reference evidence="2 3" key="1">
    <citation type="submission" date="2021-03" db="EMBL/GenBank/DDBJ databases">
        <title>Genomic Encyclopedia of Type Strains, Phase IV (KMG-IV): sequencing the most valuable type-strain genomes for metagenomic binning, comparative biology and taxonomic classification.</title>
        <authorList>
            <person name="Goeker M."/>
        </authorList>
    </citation>
    <scope>NUCLEOTIDE SEQUENCE [LARGE SCALE GENOMIC DNA]</scope>
    <source>
        <strain evidence="2 3">DSM 24004</strain>
    </source>
</reference>
<protein>
    <submittedName>
        <fullName evidence="2">Uncharacterized protein</fullName>
    </submittedName>
</protein>
<feature type="transmembrane region" description="Helical" evidence="1">
    <location>
        <begin position="6"/>
        <end position="25"/>
    </location>
</feature>
<name>A0ABS4GCZ8_9FIRM</name>
<proteinExistence type="predicted"/>
<dbReference type="EMBL" id="JAGGKS010000003">
    <property type="protein sequence ID" value="MBP1925407.1"/>
    <property type="molecule type" value="Genomic_DNA"/>
</dbReference>
<evidence type="ECO:0000313" key="3">
    <source>
        <dbReference type="Proteomes" id="UP001519342"/>
    </source>
</evidence>
<organism evidence="2 3">
    <name type="scientific">Sedimentibacter acidaminivorans</name>
    <dbReference type="NCBI Taxonomy" id="913099"/>
    <lineage>
        <taxon>Bacteria</taxon>
        <taxon>Bacillati</taxon>
        <taxon>Bacillota</taxon>
        <taxon>Tissierellia</taxon>
        <taxon>Sedimentibacter</taxon>
    </lineage>
</organism>
<keyword evidence="3" id="KW-1185">Reference proteome</keyword>